<keyword evidence="2" id="KW-1185">Reference proteome</keyword>
<dbReference type="InterPro" id="IPR027417">
    <property type="entry name" value="P-loop_NTPase"/>
</dbReference>
<evidence type="ECO:0000313" key="2">
    <source>
        <dbReference type="Proteomes" id="UP000217033"/>
    </source>
</evidence>
<evidence type="ECO:0000313" key="1">
    <source>
        <dbReference type="EMBL" id="PAF55009.1"/>
    </source>
</evidence>
<comment type="caution">
    <text evidence="1">The sequence shown here is derived from an EMBL/GenBank/DDBJ whole genome shotgun (WGS) entry which is preliminary data.</text>
</comment>
<dbReference type="SUPFAM" id="SSF52540">
    <property type="entry name" value="P-loop containing nucleoside triphosphate hydrolases"/>
    <property type="match status" value="1"/>
</dbReference>
<proteinExistence type="predicted"/>
<gene>
    <name evidence="1" type="ORF">CJF60_04735</name>
</gene>
<name>A0ABX4H540_9BACT</name>
<dbReference type="InterPro" id="IPR050238">
    <property type="entry name" value="DNA_Rep/Repair_Clamp_Loader"/>
</dbReference>
<reference evidence="1" key="1">
    <citation type="submission" date="2017-08" db="EMBL/GenBank/DDBJ databases">
        <authorList>
            <person name="Alvarez-Ponce D."/>
            <person name="Weitzman C.L."/>
            <person name="Tillett R.L."/>
            <person name="Sandmeier F.C."/>
            <person name="Tracy C.R."/>
        </authorList>
    </citation>
    <scope>NUCLEOTIDE SEQUENCE [LARGE SCALE GENOMIC DNA]</scope>
    <source>
        <strain evidence="1">PS6</strain>
    </source>
</reference>
<dbReference type="Proteomes" id="UP000217033">
    <property type="component" value="Unassembled WGS sequence"/>
</dbReference>
<dbReference type="PANTHER" id="PTHR11669">
    <property type="entry name" value="REPLICATION FACTOR C / DNA POLYMERASE III GAMMA-TAU SUBUNIT"/>
    <property type="match status" value="1"/>
</dbReference>
<accession>A0ABX4H540</accession>
<dbReference type="Gene3D" id="3.40.50.300">
    <property type="entry name" value="P-loop containing nucleotide triphosphate hydrolases"/>
    <property type="match status" value="1"/>
</dbReference>
<organism evidence="1 2">
    <name type="scientific">Mycoplasmopsis agassizii</name>
    <dbReference type="NCBI Taxonomy" id="33922"/>
    <lineage>
        <taxon>Bacteria</taxon>
        <taxon>Bacillati</taxon>
        <taxon>Mycoplasmatota</taxon>
        <taxon>Mycoplasmoidales</taxon>
        <taxon>Metamycoplasmataceae</taxon>
        <taxon>Mycoplasmopsis</taxon>
    </lineage>
</organism>
<dbReference type="Pfam" id="PF13177">
    <property type="entry name" value="DNA_pol3_delta2"/>
    <property type="match status" value="1"/>
</dbReference>
<sequence length="302" mass="35590">MNQNIDYLRNIVNNKMVSHAIIFKASPNTNVDEPLLFLVNSLNNSNYEKLDKSLISNNILLLDDVKEDLVKNNLVEVLEKLFKTTLVANKPNILIIKEIENASNAFNNSLLKSIEEAPENSYIFIVTYNYHKILSTIKSRCQSITILPLSFKEKMHYLESLNFKSHYPEIYAELFDNYAQLKQNFNDKTEEIINRTLVAFLNSNENFYKLVHFLHLEISKTKYELTLNILKIFYKVLTQSFDLKMGKKNSDIFQKMREKNIPYIKVNLAIDDFLFKIKKYRNFFITKEILISQIVNIYKEKK</sequence>
<protein>
    <recommendedName>
        <fullName evidence="3">DNA polymerase III subunit delta</fullName>
    </recommendedName>
</protein>
<dbReference type="RefSeq" id="WP_084232263.1">
    <property type="nucleotide sequence ID" value="NZ_FWXE01000005.1"/>
</dbReference>
<evidence type="ECO:0008006" key="3">
    <source>
        <dbReference type="Google" id="ProtNLM"/>
    </source>
</evidence>
<dbReference type="EMBL" id="NQMN01000002">
    <property type="protein sequence ID" value="PAF55009.1"/>
    <property type="molecule type" value="Genomic_DNA"/>
</dbReference>
<dbReference type="PANTHER" id="PTHR11669:SF8">
    <property type="entry name" value="DNA POLYMERASE III SUBUNIT DELTA"/>
    <property type="match status" value="1"/>
</dbReference>